<dbReference type="AlphaFoldDB" id="A0A2P8GC23"/>
<dbReference type="SUPFAM" id="SSF53335">
    <property type="entry name" value="S-adenosyl-L-methionine-dependent methyltransferases"/>
    <property type="match status" value="1"/>
</dbReference>
<sequence length="219" mass="25485">MPFRDYFHFASKRSSYAQHGEDIILMSYLQRIYKGVFVDVGAHHPFRFSNTYLFYRQGWRGINIDPKPGTQKLFNMLRPGDTNLEMGIAGEEGVLKYYMFDEPALNSFSQELSDERDQQTEYKIIGTKEIPVYRLEKVLEDYLPQGKKIDFLTVDVEGLDIQVLESNNWEKFRPTMVVAEDLDLNMTNLNTSPVCNLLFSRDYELVGKTLTSLIFKSCK</sequence>
<keyword evidence="2" id="KW-0808">Transferase</keyword>
<reference evidence="2 3" key="1">
    <citation type="submission" date="2018-03" db="EMBL/GenBank/DDBJ databases">
        <title>Genomic Encyclopedia of Archaeal and Bacterial Type Strains, Phase II (KMG-II): from individual species to whole genera.</title>
        <authorList>
            <person name="Goeker M."/>
        </authorList>
    </citation>
    <scope>NUCLEOTIDE SEQUENCE [LARGE SCALE GENOMIC DNA]</scope>
    <source>
        <strain evidence="2 3">DSM 29057</strain>
    </source>
</reference>
<evidence type="ECO:0000313" key="2">
    <source>
        <dbReference type="EMBL" id="PSL31529.1"/>
    </source>
</evidence>
<dbReference type="EMBL" id="PYAS01000003">
    <property type="protein sequence ID" value="PSL31529.1"/>
    <property type="molecule type" value="Genomic_DNA"/>
</dbReference>
<feature type="domain" description="Methyltransferase FkbM" evidence="1">
    <location>
        <begin position="39"/>
        <end position="183"/>
    </location>
</feature>
<accession>A0A2P8GC23</accession>
<protein>
    <submittedName>
        <fullName evidence="2">FkbM family methyltransferase</fullName>
    </submittedName>
</protein>
<dbReference type="Proteomes" id="UP000241964">
    <property type="component" value="Unassembled WGS sequence"/>
</dbReference>
<dbReference type="Gene3D" id="3.40.50.150">
    <property type="entry name" value="Vaccinia Virus protein VP39"/>
    <property type="match status" value="1"/>
</dbReference>
<gene>
    <name evidence="2" type="ORF">CLV60_103395</name>
</gene>
<dbReference type="OrthoDB" id="9801609at2"/>
<keyword evidence="2" id="KW-0489">Methyltransferase</keyword>
<dbReference type="GO" id="GO:0032259">
    <property type="term" value="P:methylation"/>
    <property type="evidence" value="ECO:0007669"/>
    <property type="project" value="UniProtKB-KW"/>
</dbReference>
<dbReference type="InterPro" id="IPR029063">
    <property type="entry name" value="SAM-dependent_MTases_sf"/>
</dbReference>
<dbReference type="RefSeq" id="WP_106594971.1">
    <property type="nucleotide sequence ID" value="NZ_PYAS01000003.1"/>
</dbReference>
<keyword evidence="3" id="KW-1185">Reference proteome</keyword>
<dbReference type="InterPro" id="IPR006342">
    <property type="entry name" value="FkbM_mtfrase"/>
</dbReference>
<proteinExistence type="predicted"/>
<dbReference type="GO" id="GO:0008168">
    <property type="term" value="F:methyltransferase activity"/>
    <property type="evidence" value="ECO:0007669"/>
    <property type="project" value="UniProtKB-KW"/>
</dbReference>
<organism evidence="2 3">
    <name type="scientific">Dyadobacter jiangsuensis</name>
    <dbReference type="NCBI Taxonomy" id="1591085"/>
    <lineage>
        <taxon>Bacteria</taxon>
        <taxon>Pseudomonadati</taxon>
        <taxon>Bacteroidota</taxon>
        <taxon>Cytophagia</taxon>
        <taxon>Cytophagales</taxon>
        <taxon>Spirosomataceae</taxon>
        <taxon>Dyadobacter</taxon>
    </lineage>
</organism>
<name>A0A2P8GC23_9BACT</name>
<comment type="caution">
    <text evidence="2">The sequence shown here is derived from an EMBL/GenBank/DDBJ whole genome shotgun (WGS) entry which is preliminary data.</text>
</comment>
<evidence type="ECO:0000313" key="3">
    <source>
        <dbReference type="Proteomes" id="UP000241964"/>
    </source>
</evidence>
<dbReference type="Pfam" id="PF05050">
    <property type="entry name" value="Methyltransf_21"/>
    <property type="match status" value="1"/>
</dbReference>
<evidence type="ECO:0000259" key="1">
    <source>
        <dbReference type="Pfam" id="PF05050"/>
    </source>
</evidence>